<dbReference type="AlphaFoldDB" id="A0A382V439"/>
<evidence type="ECO:0000313" key="1">
    <source>
        <dbReference type="EMBL" id="SVD40661.1"/>
    </source>
</evidence>
<dbReference type="EMBL" id="UINC01148651">
    <property type="protein sequence ID" value="SVD40661.1"/>
    <property type="molecule type" value="Genomic_DNA"/>
</dbReference>
<feature type="non-terminal residue" evidence="1">
    <location>
        <position position="24"/>
    </location>
</feature>
<protein>
    <submittedName>
        <fullName evidence="1">Uncharacterized protein</fullName>
    </submittedName>
</protein>
<accession>A0A382V439</accession>
<name>A0A382V439_9ZZZZ</name>
<reference evidence="1" key="1">
    <citation type="submission" date="2018-05" db="EMBL/GenBank/DDBJ databases">
        <authorList>
            <person name="Lanie J.A."/>
            <person name="Ng W.-L."/>
            <person name="Kazmierczak K.M."/>
            <person name="Andrzejewski T.M."/>
            <person name="Davidsen T.M."/>
            <person name="Wayne K.J."/>
            <person name="Tettelin H."/>
            <person name="Glass J.I."/>
            <person name="Rusch D."/>
            <person name="Podicherti R."/>
            <person name="Tsui H.-C.T."/>
            <person name="Winkler M.E."/>
        </authorList>
    </citation>
    <scope>NUCLEOTIDE SEQUENCE</scope>
</reference>
<sequence length="24" mass="2953">MFRMPCQPRKGWQQLANEFGFHFP</sequence>
<proteinExistence type="predicted"/>
<gene>
    <name evidence="1" type="ORF">METZ01_LOCUS393515</name>
</gene>
<organism evidence="1">
    <name type="scientific">marine metagenome</name>
    <dbReference type="NCBI Taxonomy" id="408172"/>
    <lineage>
        <taxon>unclassified sequences</taxon>
        <taxon>metagenomes</taxon>
        <taxon>ecological metagenomes</taxon>
    </lineage>
</organism>